<protein>
    <submittedName>
        <fullName evidence="1">Uncharacterized protein</fullName>
    </submittedName>
</protein>
<sequence>MMPSPRGYCAATLHLAIDPGEHARRQQTGLKYISDSHCALLDTLMAFPTGVPVSVDALTDRQQDDVRRAPAGILDLALGNVTRHLLGRGSAGGGFSGAGAPSSTGAHSPLPEVVLMNFWFSYGFCSGVRGRG</sequence>
<dbReference type="EMBL" id="CP163443">
    <property type="protein sequence ID" value="XDQ58131.1"/>
    <property type="molecule type" value="Genomic_DNA"/>
</dbReference>
<dbReference type="RefSeq" id="WP_369251188.1">
    <property type="nucleotide sequence ID" value="NZ_CP163443.1"/>
</dbReference>
<organism evidence="1">
    <name type="scientific">Streptomyces sp. R41</name>
    <dbReference type="NCBI Taxonomy" id="3238632"/>
    <lineage>
        <taxon>Bacteria</taxon>
        <taxon>Bacillati</taxon>
        <taxon>Actinomycetota</taxon>
        <taxon>Actinomycetes</taxon>
        <taxon>Kitasatosporales</taxon>
        <taxon>Streptomycetaceae</taxon>
        <taxon>Streptomyces</taxon>
    </lineage>
</organism>
<gene>
    <name evidence="1" type="ORF">AB5J53_44040</name>
</gene>
<name>A0AB39RVK3_9ACTN</name>
<reference evidence="1" key="1">
    <citation type="submission" date="2024-07" db="EMBL/GenBank/DDBJ databases">
        <authorList>
            <person name="Yu S.T."/>
        </authorList>
    </citation>
    <scope>NUCLEOTIDE SEQUENCE</scope>
    <source>
        <strain evidence="1">R41</strain>
    </source>
</reference>
<evidence type="ECO:0000313" key="1">
    <source>
        <dbReference type="EMBL" id="XDQ58131.1"/>
    </source>
</evidence>
<proteinExistence type="predicted"/>
<dbReference type="AlphaFoldDB" id="A0AB39RVK3"/>
<accession>A0AB39RVK3</accession>